<evidence type="ECO:0000313" key="2">
    <source>
        <dbReference type="Proteomes" id="UP000248553"/>
    </source>
</evidence>
<dbReference type="Proteomes" id="UP000248553">
    <property type="component" value="Unassembled WGS sequence"/>
</dbReference>
<dbReference type="AlphaFoldDB" id="A0A328BWS0"/>
<proteinExistence type="predicted"/>
<organism evidence="1 2">
    <name type="scientific">Hymenobacter edaphi</name>
    <dbReference type="NCBI Taxonomy" id="2211146"/>
    <lineage>
        <taxon>Bacteria</taxon>
        <taxon>Pseudomonadati</taxon>
        <taxon>Bacteroidota</taxon>
        <taxon>Cytophagia</taxon>
        <taxon>Cytophagales</taxon>
        <taxon>Hymenobacteraceae</taxon>
        <taxon>Hymenobacter</taxon>
    </lineage>
</organism>
<sequence length="83" mass="9185">MHQVLPCEDEVLYRVTADEFVAFLQQAMFDATAYLFPDDRSWCLVNFEDGPAPIIGLSTASQVSVLTLAEGEILLLGSESELF</sequence>
<keyword evidence="2" id="KW-1185">Reference proteome</keyword>
<name>A0A328BWS0_9BACT</name>
<gene>
    <name evidence="1" type="ORF">DLM85_05525</name>
</gene>
<accession>A0A328BWS0</accession>
<dbReference type="EMBL" id="QHKM01000001">
    <property type="protein sequence ID" value="RAK70304.1"/>
    <property type="molecule type" value="Genomic_DNA"/>
</dbReference>
<protein>
    <submittedName>
        <fullName evidence="1">Uncharacterized protein</fullName>
    </submittedName>
</protein>
<reference evidence="2" key="1">
    <citation type="submission" date="2018-05" db="EMBL/GenBank/DDBJ databases">
        <authorList>
            <person name="Nie L."/>
        </authorList>
    </citation>
    <scope>NUCLEOTIDE SEQUENCE [LARGE SCALE GENOMIC DNA]</scope>
    <source>
        <strain evidence="2">NL</strain>
    </source>
</reference>
<comment type="caution">
    <text evidence="1">The sequence shown here is derived from an EMBL/GenBank/DDBJ whole genome shotgun (WGS) entry which is preliminary data.</text>
</comment>
<evidence type="ECO:0000313" key="1">
    <source>
        <dbReference type="EMBL" id="RAK70304.1"/>
    </source>
</evidence>